<dbReference type="Pfam" id="PF00512">
    <property type="entry name" value="HisKA"/>
    <property type="match status" value="1"/>
</dbReference>
<dbReference type="Gene3D" id="1.10.287.130">
    <property type="match status" value="1"/>
</dbReference>
<evidence type="ECO:0000256" key="11">
    <source>
        <dbReference type="SAM" id="MobiDB-lite"/>
    </source>
</evidence>
<feature type="region of interest" description="Disordered" evidence="11">
    <location>
        <begin position="509"/>
        <end position="555"/>
    </location>
</feature>
<feature type="transmembrane region" description="Helical" evidence="12">
    <location>
        <begin position="61"/>
        <end position="84"/>
    </location>
</feature>
<dbReference type="PANTHER" id="PTHR45436:SF5">
    <property type="entry name" value="SENSOR HISTIDINE KINASE TRCS"/>
    <property type="match status" value="1"/>
</dbReference>
<proteinExistence type="predicted"/>
<dbReference type="AlphaFoldDB" id="A0A239HSQ9"/>
<dbReference type="Proteomes" id="UP000198282">
    <property type="component" value="Unassembled WGS sequence"/>
</dbReference>
<dbReference type="Gene3D" id="6.10.340.10">
    <property type="match status" value="1"/>
</dbReference>
<sequence>MAKNRSPRITRSPLGDSSNMRFATALLSLGFLASQLCGPCDLLAEGLKMNIGRQISIISRITLFTGTVAVLLSAMLATVLMIAIDRFTLGYLTKEVAAAGGRVAIEMERGRLTYPLAERPSRNIQVVDSRGGVVASTPQLRGRPAMTTFIPGNANVASSVVCGGVFPRDECNIVVAQRAHRGDERWIVYGSSPRIPPWEDPQLTALIGGSAVLLALIITYLGNRVAAASLRPVTAIQTELDEINAVPPGRRVPVPPTRDEIHDLARSVNDTLGRLYTALQQLQASLQQQRQMVADVSHDLRTPITAIRAEVEDALIAPQETSVTTLGSTILGGLNRLQAITHDLLTIARLDSGLPGAREPIELSKLVSAELQTRRPTKRIESALDPDVLITGDRSRLTRLLANLVDNAERHADTTIGVTVRWQPGDSCDDQRFPGGAAVLEVFDDGPGIPSDKRELVFQRFTRLDAARNKDSGGAGLGLPIARQIAETSGGTLRIEDSPSGARFVLYLPTTSSEDDHADAASPSSPSSPSLPSPPSSPSSPPLPSDPGTQGERAD</sequence>
<evidence type="ECO:0000256" key="7">
    <source>
        <dbReference type="ARBA" id="ARBA00022777"/>
    </source>
</evidence>
<evidence type="ECO:0000256" key="5">
    <source>
        <dbReference type="ARBA" id="ARBA00022679"/>
    </source>
</evidence>
<keyword evidence="9" id="KW-0902">Two-component regulatory system</keyword>
<evidence type="ECO:0000256" key="8">
    <source>
        <dbReference type="ARBA" id="ARBA00022989"/>
    </source>
</evidence>
<gene>
    <name evidence="15" type="ORF">SAMN05216276_1017103</name>
</gene>
<keyword evidence="8 12" id="KW-1133">Transmembrane helix</keyword>
<dbReference type="InterPro" id="IPR005467">
    <property type="entry name" value="His_kinase_dom"/>
</dbReference>
<evidence type="ECO:0000313" key="15">
    <source>
        <dbReference type="EMBL" id="SNS83893.1"/>
    </source>
</evidence>
<feature type="compositionally biased region" description="Pro residues" evidence="11">
    <location>
        <begin position="529"/>
        <end position="545"/>
    </location>
</feature>
<protein>
    <recommendedName>
        <fullName evidence="3">histidine kinase</fullName>
        <ecNumber evidence="3">2.7.13.3</ecNumber>
    </recommendedName>
</protein>
<keyword evidence="5" id="KW-0808">Transferase</keyword>
<dbReference type="GO" id="GO:0000155">
    <property type="term" value="F:phosphorelay sensor kinase activity"/>
    <property type="evidence" value="ECO:0007669"/>
    <property type="project" value="InterPro"/>
</dbReference>
<dbReference type="InterPro" id="IPR036890">
    <property type="entry name" value="HATPase_C_sf"/>
</dbReference>
<evidence type="ECO:0000256" key="6">
    <source>
        <dbReference type="ARBA" id="ARBA00022692"/>
    </source>
</evidence>
<dbReference type="SMART" id="SM00387">
    <property type="entry name" value="HATPase_c"/>
    <property type="match status" value="1"/>
</dbReference>
<evidence type="ECO:0000259" key="14">
    <source>
        <dbReference type="PROSITE" id="PS50885"/>
    </source>
</evidence>
<comment type="subcellular location">
    <subcellularLocation>
        <location evidence="2">Cell membrane</location>
    </subcellularLocation>
</comment>
<dbReference type="InterPro" id="IPR050428">
    <property type="entry name" value="TCS_sensor_his_kinase"/>
</dbReference>
<evidence type="ECO:0000259" key="13">
    <source>
        <dbReference type="PROSITE" id="PS50109"/>
    </source>
</evidence>
<evidence type="ECO:0000256" key="3">
    <source>
        <dbReference type="ARBA" id="ARBA00012438"/>
    </source>
</evidence>
<keyword evidence="10 12" id="KW-0472">Membrane</keyword>
<evidence type="ECO:0000256" key="4">
    <source>
        <dbReference type="ARBA" id="ARBA00022553"/>
    </source>
</evidence>
<evidence type="ECO:0000256" key="1">
    <source>
        <dbReference type="ARBA" id="ARBA00000085"/>
    </source>
</evidence>
<keyword evidence="7 15" id="KW-0418">Kinase</keyword>
<accession>A0A239HSQ9</accession>
<dbReference type="EC" id="2.7.13.3" evidence="3"/>
<name>A0A239HSQ9_9ACTN</name>
<keyword evidence="4" id="KW-0597">Phosphoprotein</keyword>
<dbReference type="SUPFAM" id="SSF47384">
    <property type="entry name" value="Homodimeric domain of signal transducing histidine kinase"/>
    <property type="match status" value="1"/>
</dbReference>
<evidence type="ECO:0000256" key="9">
    <source>
        <dbReference type="ARBA" id="ARBA00023012"/>
    </source>
</evidence>
<dbReference type="SUPFAM" id="SSF55874">
    <property type="entry name" value="ATPase domain of HSP90 chaperone/DNA topoisomerase II/histidine kinase"/>
    <property type="match status" value="1"/>
</dbReference>
<dbReference type="Pfam" id="PF02518">
    <property type="entry name" value="HATPase_c"/>
    <property type="match status" value="1"/>
</dbReference>
<comment type="catalytic activity">
    <reaction evidence="1">
        <text>ATP + protein L-histidine = ADP + protein N-phospho-L-histidine.</text>
        <dbReference type="EC" id="2.7.13.3"/>
    </reaction>
</comment>
<dbReference type="InterPro" id="IPR036097">
    <property type="entry name" value="HisK_dim/P_sf"/>
</dbReference>
<evidence type="ECO:0000313" key="16">
    <source>
        <dbReference type="Proteomes" id="UP000198282"/>
    </source>
</evidence>
<feature type="domain" description="Histidine kinase" evidence="13">
    <location>
        <begin position="295"/>
        <end position="512"/>
    </location>
</feature>
<keyword evidence="16" id="KW-1185">Reference proteome</keyword>
<evidence type="ECO:0000256" key="10">
    <source>
        <dbReference type="ARBA" id="ARBA00023136"/>
    </source>
</evidence>
<dbReference type="PROSITE" id="PS50885">
    <property type="entry name" value="HAMP"/>
    <property type="match status" value="1"/>
</dbReference>
<dbReference type="PRINTS" id="PR00344">
    <property type="entry name" value="BCTRLSENSOR"/>
</dbReference>
<dbReference type="PANTHER" id="PTHR45436">
    <property type="entry name" value="SENSOR HISTIDINE KINASE YKOH"/>
    <property type="match status" value="1"/>
</dbReference>
<dbReference type="GO" id="GO:0005886">
    <property type="term" value="C:plasma membrane"/>
    <property type="evidence" value="ECO:0007669"/>
    <property type="project" value="UniProtKB-SubCell"/>
</dbReference>
<evidence type="ECO:0000256" key="2">
    <source>
        <dbReference type="ARBA" id="ARBA00004236"/>
    </source>
</evidence>
<dbReference type="EMBL" id="FZOD01000017">
    <property type="protein sequence ID" value="SNS83893.1"/>
    <property type="molecule type" value="Genomic_DNA"/>
</dbReference>
<dbReference type="InterPro" id="IPR003660">
    <property type="entry name" value="HAMP_dom"/>
</dbReference>
<dbReference type="InterPro" id="IPR003594">
    <property type="entry name" value="HATPase_dom"/>
</dbReference>
<dbReference type="PROSITE" id="PS50109">
    <property type="entry name" value="HIS_KIN"/>
    <property type="match status" value="1"/>
</dbReference>
<organism evidence="15 16">
    <name type="scientific">Streptosporangium subroseum</name>
    <dbReference type="NCBI Taxonomy" id="106412"/>
    <lineage>
        <taxon>Bacteria</taxon>
        <taxon>Bacillati</taxon>
        <taxon>Actinomycetota</taxon>
        <taxon>Actinomycetes</taxon>
        <taxon>Streptosporangiales</taxon>
        <taxon>Streptosporangiaceae</taxon>
        <taxon>Streptosporangium</taxon>
    </lineage>
</organism>
<dbReference type="InterPro" id="IPR004358">
    <property type="entry name" value="Sig_transdc_His_kin-like_C"/>
</dbReference>
<evidence type="ECO:0000256" key="12">
    <source>
        <dbReference type="SAM" id="Phobius"/>
    </source>
</evidence>
<reference evidence="15 16" key="1">
    <citation type="submission" date="2017-06" db="EMBL/GenBank/DDBJ databases">
        <authorList>
            <person name="Kim H.J."/>
            <person name="Triplett B.A."/>
        </authorList>
    </citation>
    <scope>NUCLEOTIDE SEQUENCE [LARGE SCALE GENOMIC DNA]</scope>
    <source>
        <strain evidence="15 16">CGMCC 4.2132</strain>
    </source>
</reference>
<dbReference type="Gene3D" id="3.30.565.10">
    <property type="entry name" value="Histidine kinase-like ATPase, C-terminal domain"/>
    <property type="match status" value="1"/>
</dbReference>
<dbReference type="SMART" id="SM00388">
    <property type="entry name" value="HisKA"/>
    <property type="match status" value="1"/>
</dbReference>
<feature type="domain" description="HAMP" evidence="14">
    <location>
        <begin position="227"/>
        <end position="280"/>
    </location>
</feature>
<keyword evidence="6 12" id="KW-0812">Transmembrane</keyword>
<dbReference type="CDD" id="cd00082">
    <property type="entry name" value="HisKA"/>
    <property type="match status" value="1"/>
</dbReference>
<dbReference type="InterPro" id="IPR003661">
    <property type="entry name" value="HisK_dim/P_dom"/>
</dbReference>